<feature type="transmembrane region" description="Helical" evidence="1">
    <location>
        <begin position="207"/>
        <end position="230"/>
    </location>
</feature>
<sequence>MTLPSLPSNAHTALRKLNNPATILTTATAATYLTNSYDFSTLPLLKLKLIHIISFLIINIGSVSIPGRLDSELADQISAESKGKRSSNPSPLAVNSGRTLVSPAPWAFSIWGIIYILELISLLSLLTLSSESPLISIYTKITPYILLSSIYQSSWCATFRSKYVSPDSNIIEKICSPLFLTLTSVALSRVNSITNNFKNDRINYIKYFLGLSIHFAWTAAASLVNVNGILAYSRVNLTLQKYVAYISVLIAITLSYICKNNITVAFVLGWALKACGDGMKTRIRVKEGNLVGAREMMVLSYAGAGVCVLGGLGRIKINEWF</sequence>
<keyword evidence="1" id="KW-1133">Transmembrane helix</keyword>
<dbReference type="PANTHER" id="PTHR33802">
    <property type="entry name" value="SI:CH211-161H7.5-RELATED"/>
    <property type="match status" value="1"/>
</dbReference>
<reference evidence="3" key="1">
    <citation type="journal article" date="2023" name="Commun. Biol.">
        <title>Genome analysis of Parmales, the sister group of diatoms, reveals the evolutionary specialization of diatoms from phago-mixotrophs to photoautotrophs.</title>
        <authorList>
            <person name="Ban H."/>
            <person name="Sato S."/>
            <person name="Yoshikawa S."/>
            <person name="Yamada K."/>
            <person name="Nakamura Y."/>
            <person name="Ichinomiya M."/>
            <person name="Sato N."/>
            <person name="Blanc-Mathieu R."/>
            <person name="Endo H."/>
            <person name="Kuwata A."/>
            <person name="Ogata H."/>
        </authorList>
    </citation>
    <scope>NUCLEOTIDE SEQUENCE [LARGE SCALE GENOMIC DNA]</scope>
    <source>
        <strain evidence="3">NIES 3700</strain>
    </source>
</reference>
<keyword evidence="3" id="KW-1185">Reference proteome</keyword>
<dbReference type="AlphaFoldDB" id="A0A9W7F6G0"/>
<protein>
    <submittedName>
        <fullName evidence="2">Uncharacterized protein</fullName>
    </submittedName>
</protein>
<comment type="caution">
    <text evidence="2">The sequence shown here is derived from an EMBL/GenBank/DDBJ whole genome shotgun (WGS) entry which is preliminary data.</text>
</comment>
<feature type="transmembrane region" description="Helical" evidence="1">
    <location>
        <begin position="296"/>
        <end position="315"/>
    </location>
</feature>
<feature type="transmembrane region" description="Helical" evidence="1">
    <location>
        <begin position="242"/>
        <end position="275"/>
    </location>
</feature>
<dbReference type="EMBL" id="BRXW01000081">
    <property type="protein sequence ID" value="GMI05064.1"/>
    <property type="molecule type" value="Genomic_DNA"/>
</dbReference>
<evidence type="ECO:0000256" key="1">
    <source>
        <dbReference type="SAM" id="Phobius"/>
    </source>
</evidence>
<organism evidence="2 3">
    <name type="scientific">Triparma laevis f. longispina</name>
    <dbReference type="NCBI Taxonomy" id="1714387"/>
    <lineage>
        <taxon>Eukaryota</taxon>
        <taxon>Sar</taxon>
        <taxon>Stramenopiles</taxon>
        <taxon>Ochrophyta</taxon>
        <taxon>Bolidophyceae</taxon>
        <taxon>Parmales</taxon>
        <taxon>Triparmaceae</taxon>
        <taxon>Triparma</taxon>
    </lineage>
</organism>
<dbReference type="Proteomes" id="UP001165122">
    <property type="component" value="Unassembled WGS sequence"/>
</dbReference>
<dbReference type="OrthoDB" id="5586934at2759"/>
<gene>
    <name evidence="2" type="ORF">TrLO_g2227</name>
</gene>
<name>A0A9W7F6G0_9STRA</name>
<feature type="transmembrane region" description="Helical" evidence="1">
    <location>
        <begin position="106"/>
        <end position="128"/>
    </location>
</feature>
<proteinExistence type="predicted"/>
<evidence type="ECO:0000313" key="3">
    <source>
        <dbReference type="Proteomes" id="UP001165122"/>
    </source>
</evidence>
<accession>A0A9W7F6G0</accession>
<evidence type="ECO:0000313" key="2">
    <source>
        <dbReference type="EMBL" id="GMI05064.1"/>
    </source>
</evidence>
<keyword evidence="1" id="KW-0812">Transmembrane</keyword>
<dbReference type="PANTHER" id="PTHR33802:SF1">
    <property type="entry name" value="XK-RELATED PROTEIN"/>
    <property type="match status" value="1"/>
</dbReference>
<keyword evidence="1" id="KW-0472">Membrane</keyword>